<dbReference type="CDD" id="cd04301">
    <property type="entry name" value="NAT_SF"/>
    <property type="match status" value="1"/>
</dbReference>
<dbReference type="InterPro" id="IPR000182">
    <property type="entry name" value="GNAT_dom"/>
</dbReference>
<reference evidence="2" key="1">
    <citation type="submission" date="2020-06" db="EMBL/GenBank/DDBJ databases">
        <title>Novel chitinolytic bacterium.</title>
        <authorList>
            <person name="Ungkulpasvich U."/>
            <person name="Kosugi A."/>
            <person name="Uke A."/>
        </authorList>
    </citation>
    <scope>NUCLEOTIDE SEQUENCE</scope>
    <source>
        <strain evidence="2">UUS1-1</strain>
    </source>
</reference>
<feature type="domain" description="N-acetyltransferase" evidence="1">
    <location>
        <begin position="4"/>
        <end position="182"/>
    </location>
</feature>
<evidence type="ECO:0000313" key="2">
    <source>
        <dbReference type="EMBL" id="MBA2133952.1"/>
    </source>
</evidence>
<keyword evidence="3" id="KW-1185">Reference proteome</keyword>
<comment type="caution">
    <text evidence="2">The sequence shown here is derived from an EMBL/GenBank/DDBJ whole genome shotgun (WGS) entry which is preliminary data.</text>
</comment>
<dbReference type="InterPro" id="IPR016181">
    <property type="entry name" value="Acyl_CoA_acyltransferase"/>
</dbReference>
<dbReference type="Proteomes" id="UP000657177">
    <property type="component" value="Unassembled WGS sequence"/>
</dbReference>
<organism evidence="2 3">
    <name type="scientific">Capillibacterium thermochitinicola</name>
    <dbReference type="NCBI Taxonomy" id="2699427"/>
    <lineage>
        <taxon>Bacteria</taxon>
        <taxon>Bacillati</taxon>
        <taxon>Bacillota</taxon>
        <taxon>Capillibacterium</taxon>
    </lineage>
</organism>
<dbReference type="EMBL" id="JAAKDE010000029">
    <property type="protein sequence ID" value="MBA2133952.1"/>
    <property type="molecule type" value="Genomic_DNA"/>
</dbReference>
<sequence>MKIIDLKRENKELIEQTAVLLYESFKDISPAWPTIELARDEVYASIGEDKISRIAINHDNVVLGWIGGISMYNGNVWELHPLVVKEEYRGRGIGKALVNDLEEKVKERGGLTIWLGTDDEDNSTSLSNTDLYENLYEKIANIRNLKRHPFTFYQKMGFIIVGVMPDANGIGKPDIYMAKKVSK</sequence>
<gene>
    <name evidence="2" type="ORF">G5B42_10460</name>
</gene>
<dbReference type="GO" id="GO:0016747">
    <property type="term" value="F:acyltransferase activity, transferring groups other than amino-acyl groups"/>
    <property type="evidence" value="ECO:0007669"/>
    <property type="project" value="InterPro"/>
</dbReference>
<evidence type="ECO:0000313" key="3">
    <source>
        <dbReference type="Proteomes" id="UP000657177"/>
    </source>
</evidence>
<dbReference type="RefSeq" id="WP_181340421.1">
    <property type="nucleotide sequence ID" value="NZ_JAAKDE010000029.1"/>
</dbReference>
<accession>A0A8J6LT46</accession>
<dbReference type="AlphaFoldDB" id="A0A8J6LT46"/>
<dbReference type="Gene3D" id="3.40.630.30">
    <property type="match status" value="1"/>
</dbReference>
<protein>
    <submittedName>
        <fullName evidence="2">GNAT family N-acetyltransferase</fullName>
    </submittedName>
</protein>
<dbReference type="PANTHER" id="PTHR43617">
    <property type="entry name" value="L-AMINO ACID N-ACETYLTRANSFERASE"/>
    <property type="match status" value="1"/>
</dbReference>
<evidence type="ECO:0000259" key="1">
    <source>
        <dbReference type="PROSITE" id="PS51186"/>
    </source>
</evidence>
<proteinExistence type="predicted"/>
<dbReference type="Pfam" id="PF00583">
    <property type="entry name" value="Acetyltransf_1"/>
    <property type="match status" value="1"/>
</dbReference>
<dbReference type="SUPFAM" id="SSF55729">
    <property type="entry name" value="Acyl-CoA N-acyltransferases (Nat)"/>
    <property type="match status" value="1"/>
</dbReference>
<dbReference type="InterPro" id="IPR050276">
    <property type="entry name" value="MshD_Acetyltransferase"/>
</dbReference>
<name>A0A8J6LT46_9FIRM</name>
<dbReference type="PROSITE" id="PS51186">
    <property type="entry name" value="GNAT"/>
    <property type="match status" value="1"/>
</dbReference>